<gene>
    <name evidence="3" type="primary">LOC106012182</name>
</gene>
<feature type="transmembrane region" description="Helical" evidence="1">
    <location>
        <begin position="93"/>
        <end position="112"/>
    </location>
</feature>
<dbReference type="Gene3D" id="1.20.1250.20">
    <property type="entry name" value="MFS general substrate transporter like domains"/>
    <property type="match status" value="1"/>
</dbReference>
<proteinExistence type="predicted"/>
<keyword evidence="1" id="KW-0812">Transmembrane</keyword>
<protein>
    <submittedName>
        <fullName evidence="3">Uncharacterized protein LOC106012182</fullName>
    </submittedName>
</protein>
<keyword evidence="2" id="KW-1185">Reference proteome</keyword>
<dbReference type="InterPro" id="IPR036259">
    <property type="entry name" value="MFS_trans_sf"/>
</dbReference>
<feature type="transmembrane region" description="Helical" evidence="1">
    <location>
        <begin position="59"/>
        <end position="81"/>
    </location>
</feature>
<accession>A0ABM1A2X4</accession>
<keyword evidence="1" id="KW-0472">Membrane</keyword>
<sequence>MWLSVSGHVAICLALAISPHVWLFFIASAWLGFFRAVTNTVPYILANQISREQTGDKNTGVAIALVAAMLPCAFALCSAIMGPLMHVTKDAGVPIYYSSVNGILGLLFFVFIKLRQ</sequence>
<keyword evidence="1" id="KW-1133">Transmembrane helix</keyword>
<dbReference type="GeneID" id="106012182"/>
<dbReference type="Proteomes" id="UP000694888">
    <property type="component" value="Unplaced"/>
</dbReference>
<name>A0ABM1A2X4_APLCA</name>
<dbReference type="SUPFAM" id="SSF103473">
    <property type="entry name" value="MFS general substrate transporter"/>
    <property type="match status" value="1"/>
</dbReference>
<dbReference type="RefSeq" id="XP_012939754.1">
    <property type="nucleotide sequence ID" value="XM_013084300.2"/>
</dbReference>
<evidence type="ECO:0000313" key="3">
    <source>
        <dbReference type="RefSeq" id="XP_012939754.1"/>
    </source>
</evidence>
<evidence type="ECO:0000256" key="1">
    <source>
        <dbReference type="SAM" id="Phobius"/>
    </source>
</evidence>
<organism evidence="2 3">
    <name type="scientific">Aplysia californica</name>
    <name type="common">California sea hare</name>
    <dbReference type="NCBI Taxonomy" id="6500"/>
    <lineage>
        <taxon>Eukaryota</taxon>
        <taxon>Metazoa</taxon>
        <taxon>Spiralia</taxon>
        <taxon>Lophotrochozoa</taxon>
        <taxon>Mollusca</taxon>
        <taxon>Gastropoda</taxon>
        <taxon>Heterobranchia</taxon>
        <taxon>Euthyneura</taxon>
        <taxon>Tectipleura</taxon>
        <taxon>Aplysiida</taxon>
        <taxon>Aplysioidea</taxon>
        <taxon>Aplysiidae</taxon>
        <taxon>Aplysia</taxon>
    </lineage>
</organism>
<evidence type="ECO:0000313" key="2">
    <source>
        <dbReference type="Proteomes" id="UP000694888"/>
    </source>
</evidence>
<feature type="transmembrane region" description="Helical" evidence="1">
    <location>
        <begin position="20"/>
        <end position="38"/>
    </location>
</feature>
<reference evidence="3" key="1">
    <citation type="submission" date="2025-08" db="UniProtKB">
        <authorList>
            <consortium name="RefSeq"/>
        </authorList>
    </citation>
    <scope>IDENTIFICATION</scope>
</reference>